<evidence type="ECO:0000313" key="1">
    <source>
        <dbReference type="EMBL" id="GMR43771.1"/>
    </source>
</evidence>
<name>A0AAN4ZN55_9BILA</name>
<reference evidence="2" key="1">
    <citation type="submission" date="2022-10" db="EMBL/GenBank/DDBJ databases">
        <title>Genome assembly of Pristionchus species.</title>
        <authorList>
            <person name="Yoshida K."/>
            <person name="Sommer R.J."/>
        </authorList>
    </citation>
    <scope>NUCLEOTIDE SEQUENCE [LARGE SCALE GENOMIC DNA]</scope>
    <source>
        <strain evidence="2">RS5460</strain>
    </source>
</reference>
<feature type="non-terminal residue" evidence="1">
    <location>
        <position position="1"/>
    </location>
</feature>
<accession>A0AAN4ZN55</accession>
<feature type="non-terminal residue" evidence="1">
    <location>
        <position position="127"/>
    </location>
</feature>
<sequence length="127" mass="14585">AFKFASRSTDVLVPITSRLFDALSLILKSSDLPHIRSALTSVNFDRKKYLRFEKTDEPSIRLLMHGLIESLHLTLNHLTEGRTESYESALSIIEEWKRKSCEFSNHSTDPLVSLFSRAFESMVIIVR</sequence>
<organism evidence="1 2">
    <name type="scientific">Pristionchus mayeri</name>
    <dbReference type="NCBI Taxonomy" id="1317129"/>
    <lineage>
        <taxon>Eukaryota</taxon>
        <taxon>Metazoa</taxon>
        <taxon>Ecdysozoa</taxon>
        <taxon>Nematoda</taxon>
        <taxon>Chromadorea</taxon>
        <taxon>Rhabditida</taxon>
        <taxon>Rhabditina</taxon>
        <taxon>Diplogasteromorpha</taxon>
        <taxon>Diplogasteroidea</taxon>
        <taxon>Neodiplogasteridae</taxon>
        <taxon>Pristionchus</taxon>
    </lineage>
</organism>
<protein>
    <submittedName>
        <fullName evidence="1">Uncharacterized protein</fullName>
    </submittedName>
</protein>
<dbReference type="AlphaFoldDB" id="A0AAN4ZN55"/>
<evidence type="ECO:0000313" key="2">
    <source>
        <dbReference type="Proteomes" id="UP001328107"/>
    </source>
</evidence>
<keyword evidence="2" id="KW-1185">Reference proteome</keyword>
<dbReference type="EMBL" id="BTRK01000003">
    <property type="protein sequence ID" value="GMR43771.1"/>
    <property type="molecule type" value="Genomic_DNA"/>
</dbReference>
<gene>
    <name evidence="1" type="ORF">PMAYCL1PPCAC_13966</name>
</gene>
<dbReference type="Proteomes" id="UP001328107">
    <property type="component" value="Unassembled WGS sequence"/>
</dbReference>
<comment type="caution">
    <text evidence="1">The sequence shown here is derived from an EMBL/GenBank/DDBJ whole genome shotgun (WGS) entry which is preliminary data.</text>
</comment>
<proteinExistence type="predicted"/>